<organism evidence="1 2">
    <name type="scientific">Chelativorans composti</name>
    <dbReference type="NCBI Taxonomy" id="768533"/>
    <lineage>
        <taxon>Bacteria</taxon>
        <taxon>Pseudomonadati</taxon>
        <taxon>Pseudomonadota</taxon>
        <taxon>Alphaproteobacteria</taxon>
        <taxon>Hyphomicrobiales</taxon>
        <taxon>Phyllobacteriaceae</taxon>
        <taxon>Chelativorans</taxon>
    </lineage>
</organism>
<gene>
    <name evidence="1" type="ORF">ACFSMZ_05125</name>
</gene>
<dbReference type="InterPro" id="IPR046083">
    <property type="entry name" value="DUF6101"/>
</dbReference>
<keyword evidence="2" id="KW-1185">Reference proteome</keyword>
<dbReference type="EMBL" id="JBHUIR010000019">
    <property type="protein sequence ID" value="MFD2259143.1"/>
    <property type="molecule type" value="Genomic_DNA"/>
</dbReference>
<reference evidence="2" key="1">
    <citation type="journal article" date="2019" name="Int. J. Syst. Evol. Microbiol.">
        <title>The Global Catalogue of Microorganisms (GCM) 10K type strain sequencing project: providing services to taxonomists for standard genome sequencing and annotation.</title>
        <authorList>
            <consortium name="The Broad Institute Genomics Platform"/>
            <consortium name="The Broad Institute Genome Sequencing Center for Infectious Disease"/>
            <person name="Wu L."/>
            <person name="Ma J."/>
        </authorList>
    </citation>
    <scope>NUCLEOTIDE SEQUENCE [LARGE SCALE GENOMIC DNA]</scope>
    <source>
        <strain evidence="2">KCTC 23707</strain>
    </source>
</reference>
<evidence type="ECO:0000313" key="1">
    <source>
        <dbReference type="EMBL" id="MFD2259143.1"/>
    </source>
</evidence>
<accession>A0ABW5DF25</accession>
<proteinExistence type="predicted"/>
<dbReference type="Proteomes" id="UP001597373">
    <property type="component" value="Unassembled WGS sequence"/>
</dbReference>
<dbReference type="RefSeq" id="WP_345097974.1">
    <property type="nucleotide sequence ID" value="NZ_BAABGS010000010.1"/>
</dbReference>
<dbReference type="Pfam" id="PF19596">
    <property type="entry name" value="DUF6101"/>
    <property type="match status" value="1"/>
</dbReference>
<evidence type="ECO:0000313" key="2">
    <source>
        <dbReference type="Proteomes" id="UP001597373"/>
    </source>
</evidence>
<sequence length="183" mass="20436">MASNPKPVWAGRMMRLDPSNLPQIISYRSHDDLGEVVLTVSRRGVRVRRLLEKSLLPVTFVLPPNAFMGVAARAIEENGEVLVTLELMHADPKLSVPLLVASDLGDVASDWRVWSEIYGLPMLLVEANGEVSRLEDAINGIAVRKEPRRRNGARRIRFLSRKRGRQALGVRIVVDGEELTPKN</sequence>
<protein>
    <submittedName>
        <fullName evidence="1">DUF6101 family protein</fullName>
    </submittedName>
</protein>
<name>A0ABW5DF25_9HYPH</name>
<comment type="caution">
    <text evidence="1">The sequence shown here is derived from an EMBL/GenBank/DDBJ whole genome shotgun (WGS) entry which is preliminary data.</text>
</comment>